<evidence type="ECO:0000313" key="2">
    <source>
        <dbReference type="Proteomes" id="UP000050761"/>
    </source>
</evidence>
<dbReference type="AlphaFoldDB" id="A0A183GKI8"/>
<evidence type="ECO:0000256" key="1">
    <source>
        <dbReference type="SAM" id="MobiDB-lite"/>
    </source>
</evidence>
<name>A0A183GKI8_HELPZ</name>
<sequence length="243" mass="27380">LQKQRARTDFEFGSGFMPETPRPCRRREEKVSKASKARCKTWSGDDLAAISAVHSLFVVAYSHVRYTFSRQTQGDPRKCPEQEEENIVDTVDTVEHATDPKDIVDAVEHTTDANEPDSLVKNTDPTTTAAIKAVLFDHDAAIKSLMEAPPENVIRFRDLQEPGFESREGGPESHSIANCTGKIHDCVRVHRVYELVQIWQSLRDRLQLTREVGKVVETLPYPDEFALNCRNQPGFATTVPLCD</sequence>
<protein>
    <submittedName>
        <fullName evidence="3">Pecanex-like protein</fullName>
    </submittedName>
</protein>
<reference evidence="3" key="1">
    <citation type="submission" date="2019-09" db="UniProtKB">
        <authorList>
            <consortium name="WormBaseParasite"/>
        </authorList>
    </citation>
    <scope>IDENTIFICATION</scope>
</reference>
<keyword evidence="2" id="KW-1185">Reference proteome</keyword>
<accession>A0A183GKI8</accession>
<feature type="region of interest" description="Disordered" evidence="1">
    <location>
        <begin position="1"/>
        <end position="30"/>
    </location>
</feature>
<organism evidence="2 3">
    <name type="scientific">Heligmosomoides polygyrus</name>
    <name type="common">Parasitic roundworm</name>
    <dbReference type="NCBI Taxonomy" id="6339"/>
    <lineage>
        <taxon>Eukaryota</taxon>
        <taxon>Metazoa</taxon>
        <taxon>Ecdysozoa</taxon>
        <taxon>Nematoda</taxon>
        <taxon>Chromadorea</taxon>
        <taxon>Rhabditida</taxon>
        <taxon>Rhabditina</taxon>
        <taxon>Rhabditomorpha</taxon>
        <taxon>Strongyloidea</taxon>
        <taxon>Heligmosomidae</taxon>
        <taxon>Heligmosomoides</taxon>
    </lineage>
</organism>
<feature type="compositionally biased region" description="Basic and acidic residues" evidence="1">
    <location>
        <begin position="1"/>
        <end position="10"/>
    </location>
</feature>
<evidence type="ECO:0000313" key="3">
    <source>
        <dbReference type="WBParaSite" id="HPBE_0002320801-mRNA-1"/>
    </source>
</evidence>
<dbReference type="WBParaSite" id="HPBE_0002320801-mRNA-1">
    <property type="protein sequence ID" value="HPBE_0002320801-mRNA-1"/>
    <property type="gene ID" value="HPBE_0002320801"/>
</dbReference>
<dbReference type="Proteomes" id="UP000050761">
    <property type="component" value="Unassembled WGS sequence"/>
</dbReference>
<proteinExistence type="predicted"/>